<evidence type="ECO:0000313" key="1">
    <source>
        <dbReference type="EMBL" id="SJM38394.1"/>
    </source>
</evidence>
<dbReference type="Proteomes" id="UP000188169">
    <property type="component" value="Unassembled WGS sequence"/>
</dbReference>
<proteinExistence type="predicted"/>
<dbReference type="RefSeq" id="WP_077449741.1">
    <property type="nucleotide sequence ID" value="NZ_FUGD01000150.1"/>
</dbReference>
<sequence>MVKLGDDPKKYSLGQLDQALKAERKKYALALHNAINISVLAEPVKENNDALGYKNVTLFDSNQPLFKDKKVNKLFRAVVKTGADKRALAEYEKQLLDATKEISYLSKIKAYREKDEELPNGFDRSDDDPKLPVVFPRFVNNDVVKVKITMYKSHQSVRFDSGMVHVATYTSPLRDQDNQSDQARKDFEEMAKDQWNRFLKVATDLESKGFSVELENDSIHTHLSIDVKTLLEKYKCSSIQRRVLSGRQIRAEFYTLDHQGLLHKSRRESVGVLLIPNGMAIDVFESEPRRTRNDNLFMDGNPNEIKDGITDNEFSICRLYRNDD</sequence>
<gene>
    <name evidence="1" type="ORF">A1019T_02386</name>
</gene>
<accession>A0A1R4EIW2</accession>
<keyword evidence="2" id="KW-1185">Reference proteome</keyword>
<name>A0A1R4EIW2_9GAMM</name>
<reference evidence="2" key="1">
    <citation type="submission" date="2017-02" db="EMBL/GenBank/DDBJ databases">
        <authorList>
            <person name="Mornico D."/>
        </authorList>
    </citation>
    <scope>NUCLEOTIDE SEQUENCE [LARGE SCALE GENOMIC DNA]</scope>
</reference>
<dbReference type="AlphaFoldDB" id="A0A1R4EIW2"/>
<dbReference type="EMBL" id="FUGD01000150">
    <property type="protein sequence ID" value="SJM38394.1"/>
    <property type="molecule type" value="Genomic_DNA"/>
</dbReference>
<protein>
    <submittedName>
        <fullName evidence="1">Uncharacterized protein</fullName>
    </submittedName>
</protein>
<evidence type="ECO:0000313" key="2">
    <source>
        <dbReference type="Proteomes" id="UP000188169"/>
    </source>
</evidence>
<organism evidence="1 2">
    <name type="scientific">Psychrobacter pasteurii</name>
    <dbReference type="NCBI Taxonomy" id="1945520"/>
    <lineage>
        <taxon>Bacteria</taxon>
        <taxon>Pseudomonadati</taxon>
        <taxon>Pseudomonadota</taxon>
        <taxon>Gammaproteobacteria</taxon>
        <taxon>Moraxellales</taxon>
        <taxon>Moraxellaceae</taxon>
        <taxon>Psychrobacter</taxon>
    </lineage>
</organism>